<protein>
    <submittedName>
        <fullName evidence="4">Flagellar filament outer layer protein FlaA</fullName>
    </submittedName>
</protein>
<dbReference type="Pfam" id="PF04620">
    <property type="entry name" value="FlaA"/>
    <property type="match status" value="1"/>
</dbReference>
<evidence type="ECO:0000256" key="3">
    <source>
        <dbReference type="SAM" id="SignalP"/>
    </source>
</evidence>
<organism evidence="4 5">
    <name type="scientific">Rubellicoccus peritrichatus</name>
    <dbReference type="NCBI Taxonomy" id="3080537"/>
    <lineage>
        <taxon>Bacteria</taxon>
        <taxon>Pseudomonadati</taxon>
        <taxon>Verrucomicrobiota</taxon>
        <taxon>Opitutia</taxon>
        <taxon>Puniceicoccales</taxon>
        <taxon>Cerasicoccaceae</taxon>
        <taxon>Rubellicoccus</taxon>
    </lineage>
</organism>
<feature type="chain" id="PRO_5043013696" evidence="3">
    <location>
        <begin position="30"/>
        <end position="214"/>
    </location>
</feature>
<reference evidence="4 5" key="1">
    <citation type="submission" date="2023-10" db="EMBL/GenBank/DDBJ databases">
        <title>Rubellicoccus peritrichatus gen. nov., sp. nov., isolated from an algae of coral reef tank.</title>
        <authorList>
            <person name="Luo J."/>
        </authorList>
    </citation>
    <scope>NUCLEOTIDE SEQUENCE [LARGE SCALE GENOMIC DNA]</scope>
    <source>
        <strain evidence="4 5">CR14</strain>
    </source>
</reference>
<evidence type="ECO:0000313" key="4">
    <source>
        <dbReference type="EMBL" id="WOO40327.1"/>
    </source>
</evidence>
<keyword evidence="4" id="KW-0969">Cilium</keyword>
<evidence type="ECO:0000256" key="1">
    <source>
        <dbReference type="ARBA" id="ARBA00004631"/>
    </source>
</evidence>
<dbReference type="KEGG" id="puo:RZN69_17040"/>
<feature type="signal peptide" evidence="3">
    <location>
        <begin position="1"/>
        <end position="29"/>
    </location>
</feature>
<dbReference type="GO" id="GO:0030288">
    <property type="term" value="C:outer membrane-bounded periplasmic space"/>
    <property type="evidence" value="ECO:0007669"/>
    <property type="project" value="InterPro"/>
</dbReference>
<accession>A0AAQ3L9U6</accession>
<proteinExistence type="predicted"/>
<dbReference type="GO" id="GO:0055040">
    <property type="term" value="C:periplasmic flagellum"/>
    <property type="evidence" value="ECO:0007669"/>
    <property type="project" value="UniProtKB-SubCell"/>
</dbReference>
<evidence type="ECO:0000313" key="5">
    <source>
        <dbReference type="Proteomes" id="UP001304300"/>
    </source>
</evidence>
<evidence type="ECO:0000256" key="2">
    <source>
        <dbReference type="ARBA" id="ARBA00022764"/>
    </source>
</evidence>
<comment type="subcellular location">
    <subcellularLocation>
        <location evidence="1">Periplasmic flagellum</location>
    </subcellularLocation>
</comment>
<name>A0AAQ3L9U6_9BACT</name>
<keyword evidence="3" id="KW-0732">Signal</keyword>
<keyword evidence="5" id="KW-1185">Reference proteome</keyword>
<dbReference type="RefSeq" id="WP_317832517.1">
    <property type="nucleotide sequence ID" value="NZ_CP136920.1"/>
</dbReference>
<keyword evidence="4" id="KW-0282">Flagellum</keyword>
<gene>
    <name evidence="4" type="ORF">RZN69_17040</name>
</gene>
<sequence>MQNISYINWGKRVVSILLMSALGTALTSADTQTVVISDMNLEGEFKELSYSTAKGRMAVRGEQPPSLAGKGDSPEKSLGVKVDWPGGEGFRFYQVVPSSAQQPIPYPVKKAKVWLNGGDSKHFVEMLFLDANGDKKKLGFKRIDFAGWKQLSRDIPASWKQPLTFAGFNFHDHNTREPGEMTVYISRVEVDVDTDQGFASKSPGSVARNTDDKW</sequence>
<dbReference type="EMBL" id="CP136920">
    <property type="protein sequence ID" value="WOO40327.1"/>
    <property type="molecule type" value="Genomic_DNA"/>
</dbReference>
<dbReference type="Proteomes" id="UP001304300">
    <property type="component" value="Chromosome"/>
</dbReference>
<keyword evidence="2" id="KW-0574">Periplasm</keyword>
<keyword evidence="4" id="KW-0966">Cell projection</keyword>
<dbReference type="AlphaFoldDB" id="A0AAQ3L9U6"/>
<dbReference type="InterPro" id="IPR006714">
    <property type="entry name" value="FlaA"/>
</dbReference>
<dbReference type="GO" id="GO:0071973">
    <property type="term" value="P:bacterial-type flagellum-dependent cell motility"/>
    <property type="evidence" value="ECO:0007669"/>
    <property type="project" value="InterPro"/>
</dbReference>